<dbReference type="AlphaFoldDB" id="A0AAD4NC57"/>
<dbReference type="Proteomes" id="UP001201812">
    <property type="component" value="Unassembled WGS sequence"/>
</dbReference>
<reference evidence="1" key="1">
    <citation type="submission" date="2022-01" db="EMBL/GenBank/DDBJ databases">
        <title>Genome Sequence Resource for Two Populations of Ditylenchus destructor, the Migratory Endoparasitic Phytonematode.</title>
        <authorList>
            <person name="Zhang H."/>
            <person name="Lin R."/>
            <person name="Xie B."/>
        </authorList>
    </citation>
    <scope>NUCLEOTIDE SEQUENCE</scope>
    <source>
        <strain evidence="1">BazhouSP</strain>
    </source>
</reference>
<evidence type="ECO:0000313" key="2">
    <source>
        <dbReference type="Proteomes" id="UP001201812"/>
    </source>
</evidence>
<comment type="caution">
    <text evidence="1">The sequence shown here is derived from an EMBL/GenBank/DDBJ whole genome shotgun (WGS) entry which is preliminary data.</text>
</comment>
<accession>A0AAD4NC57</accession>
<proteinExistence type="predicted"/>
<keyword evidence="2" id="KW-1185">Reference proteome</keyword>
<sequence>MDNSLNQDIRDAVCAIKLKNFEAAIEYGKAILNKGKQMGDHDVLCRGHRILGMAIMELAIRPLVSSFTLSEDNDIECEGCVAESYLNLALEHFEYVTRFIDSQLSALEFTDYFDDYSSNEFQLPDPKMFERNESNELSMKSDKSGLMRGLLRRLSSVFLPNRDLRSERETNSEN</sequence>
<evidence type="ECO:0000313" key="1">
    <source>
        <dbReference type="EMBL" id="KAI1720860.1"/>
    </source>
</evidence>
<name>A0AAD4NC57_9BILA</name>
<protein>
    <submittedName>
        <fullName evidence="1">Uncharacterized protein</fullName>
    </submittedName>
</protein>
<organism evidence="1 2">
    <name type="scientific">Ditylenchus destructor</name>
    <dbReference type="NCBI Taxonomy" id="166010"/>
    <lineage>
        <taxon>Eukaryota</taxon>
        <taxon>Metazoa</taxon>
        <taxon>Ecdysozoa</taxon>
        <taxon>Nematoda</taxon>
        <taxon>Chromadorea</taxon>
        <taxon>Rhabditida</taxon>
        <taxon>Tylenchina</taxon>
        <taxon>Tylenchomorpha</taxon>
        <taxon>Sphaerularioidea</taxon>
        <taxon>Anguinidae</taxon>
        <taxon>Anguininae</taxon>
        <taxon>Ditylenchus</taxon>
    </lineage>
</organism>
<dbReference type="EMBL" id="JAKKPZ010000005">
    <property type="protein sequence ID" value="KAI1720860.1"/>
    <property type="molecule type" value="Genomic_DNA"/>
</dbReference>
<gene>
    <name evidence="1" type="ORF">DdX_05109</name>
</gene>